<organism evidence="2 3">
    <name type="scientific">Solea senegalensis</name>
    <name type="common">Senegalese sole</name>
    <dbReference type="NCBI Taxonomy" id="28829"/>
    <lineage>
        <taxon>Eukaryota</taxon>
        <taxon>Metazoa</taxon>
        <taxon>Chordata</taxon>
        <taxon>Craniata</taxon>
        <taxon>Vertebrata</taxon>
        <taxon>Euteleostomi</taxon>
        <taxon>Actinopterygii</taxon>
        <taxon>Neopterygii</taxon>
        <taxon>Teleostei</taxon>
        <taxon>Neoteleostei</taxon>
        <taxon>Acanthomorphata</taxon>
        <taxon>Carangaria</taxon>
        <taxon>Pleuronectiformes</taxon>
        <taxon>Pleuronectoidei</taxon>
        <taxon>Soleidae</taxon>
        <taxon>Solea</taxon>
    </lineage>
</organism>
<proteinExistence type="predicted"/>
<evidence type="ECO:0000313" key="2">
    <source>
        <dbReference type="EMBL" id="KAG7478799.1"/>
    </source>
</evidence>
<comment type="caution">
    <text evidence="2">The sequence shown here is derived from an EMBL/GenBank/DDBJ whole genome shotgun (WGS) entry which is preliminary data.</text>
</comment>
<accession>A0AAV6PYT0</accession>
<protein>
    <submittedName>
        <fullName evidence="2">Uncharacterized protein</fullName>
    </submittedName>
</protein>
<evidence type="ECO:0000313" key="3">
    <source>
        <dbReference type="Proteomes" id="UP000693946"/>
    </source>
</evidence>
<sequence>MKILLLTLLVVLLCSTQVLTLKCYTCEDPENPLNTTPCIEECADGVSYCKTVVIGNNLTRGCASECTNNENTGCCDVDLCDP</sequence>
<reference evidence="2 3" key="1">
    <citation type="journal article" date="2021" name="Sci. Rep.">
        <title>Chromosome anchoring in Senegalese sole (Solea senegalensis) reveals sex-associated markers and genome rearrangements in flatfish.</title>
        <authorList>
            <person name="Guerrero-Cozar I."/>
            <person name="Gomez-Garrido J."/>
            <person name="Berbel C."/>
            <person name="Martinez-Blanch J.F."/>
            <person name="Alioto T."/>
            <person name="Claros M.G."/>
            <person name="Gagnaire P.A."/>
            <person name="Manchado M."/>
        </authorList>
    </citation>
    <scope>NUCLEOTIDE SEQUENCE [LARGE SCALE GENOMIC DNA]</scope>
    <source>
        <strain evidence="2">Sse05_10M</strain>
    </source>
</reference>
<keyword evidence="3" id="KW-1185">Reference proteome</keyword>
<evidence type="ECO:0000256" key="1">
    <source>
        <dbReference type="SAM" id="SignalP"/>
    </source>
</evidence>
<feature type="chain" id="PRO_5043450971" evidence="1">
    <location>
        <begin position="21"/>
        <end position="82"/>
    </location>
</feature>
<gene>
    <name evidence="2" type="ORF">JOB18_008855</name>
</gene>
<dbReference type="AlphaFoldDB" id="A0AAV6PYT0"/>
<feature type="signal peptide" evidence="1">
    <location>
        <begin position="1"/>
        <end position="20"/>
    </location>
</feature>
<dbReference type="Proteomes" id="UP000693946">
    <property type="component" value="Linkage Group LG8"/>
</dbReference>
<name>A0AAV6PYT0_SOLSE</name>
<keyword evidence="1" id="KW-0732">Signal</keyword>
<dbReference type="EMBL" id="JAGKHQ010000020">
    <property type="protein sequence ID" value="KAG7478799.1"/>
    <property type="molecule type" value="Genomic_DNA"/>
</dbReference>